<keyword evidence="4" id="KW-1185">Reference proteome</keyword>
<dbReference type="InterPro" id="IPR005135">
    <property type="entry name" value="Endo/exonuclease/phosphatase"/>
</dbReference>
<dbReference type="InterPro" id="IPR036691">
    <property type="entry name" value="Endo/exonu/phosph_ase_sf"/>
</dbReference>
<dbReference type="STRING" id="1428644.BIV57_20680"/>
<name>A0A1J7BAD4_9ACTN</name>
<sequence length="212" mass="22484">MAGVPQQVPEGLPDGVPEELPEGRTEPDGSAVVRVLGYNIRSLKDDPAETARVVRACRPDVLCVQEAPRFWRWARKSADFASACEMLWVGGGRPASGPMLLTSPRMRVEWTEDVLLPRTPGLHQRGFAVAGLRVGEGAAAPRLTALSCHLSLSPGERAEQARAALERVAGRGPCVVAGDINEGPGGAAWSLLAGELDDAWGTAAWGGEWTSE</sequence>
<evidence type="ECO:0000313" key="4">
    <source>
        <dbReference type="Proteomes" id="UP000243342"/>
    </source>
</evidence>
<dbReference type="Proteomes" id="UP000243342">
    <property type="component" value="Unassembled WGS sequence"/>
</dbReference>
<evidence type="ECO:0000313" key="3">
    <source>
        <dbReference type="EMBL" id="OIV35619.1"/>
    </source>
</evidence>
<evidence type="ECO:0000259" key="2">
    <source>
        <dbReference type="Pfam" id="PF03372"/>
    </source>
</evidence>
<dbReference type="RefSeq" id="WP_071658435.1">
    <property type="nucleotide sequence ID" value="NZ_MLCF01000142.1"/>
</dbReference>
<organism evidence="3 4">
    <name type="scientific">Mangrovactinospora gilvigrisea</name>
    <dbReference type="NCBI Taxonomy" id="1428644"/>
    <lineage>
        <taxon>Bacteria</taxon>
        <taxon>Bacillati</taxon>
        <taxon>Actinomycetota</taxon>
        <taxon>Actinomycetes</taxon>
        <taxon>Kitasatosporales</taxon>
        <taxon>Streptomycetaceae</taxon>
        <taxon>Mangrovactinospora</taxon>
    </lineage>
</organism>
<dbReference type="Gene3D" id="3.60.10.10">
    <property type="entry name" value="Endonuclease/exonuclease/phosphatase"/>
    <property type="match status" value="1"/>
</dbReference>
<proteinExistence type="predicted"/>
<protein>
    <recommendedName>
        <fullName evidence="2">Endonuclease/exonuclease/phosphatase domain-containing protein</fullName>
    </recommendedName>
</protein>
<gene>
    <name evidence="3" type="ORF">BIV57_20680</name>
</gene>
<dbReference type="Pfam" id="PF03372">
    <property type="entry name" value="Exo_endo_phos"/>
    <property type="match status" value="1"/>
</dbReference>
<comment type="caution">
    <text evidence="3">The sequence shown here is derived from an EMBL/GenBank/DDBJ whole genome shotgun (WGS) entry which is preliminary data.</text>
</comment>
<evidence type="ECO:0000256" key="1">
    <source>
        <dbReference type="SAM" id="MobiDB-lite"/>
    </source>
</evidence>
<feature type="domain" description="Endonuclease/exonuclease/phosphatase" evidence="2">
    <location>
        <begin position="38"/>
        <end position="184"/>
    </location>
</feature>
<dbReference type="GO" id="GO:0003824">
    <property type="term" value="F:catalytic activity"/>
    <property type="evidence" value="ECO:0007669"/>
    <property type="project" value="InterPro"/>
</dbReference>
<dbReference type="SUPFAM" id="SSF56219">
    <property type="entry name" value="DNase I-like"/>
    <property type="match status" value="1"/>
</dbReference>
<accession>A0A1J7BAD4</accession>
<feature type="region of interest" description="Disordered" evidence="1">
    <location>
        <begin position="1"/>
        <end position="28"/>
    </location>
</feature>
<dbReference type="AlphaFoldDB" id="A0A1J7BAD4"/>
<dbReference type="EMBL" id="MLCF01000142">
    <property type="protein sequence ID" value="OIV35619.1"/>
    <property type="molecule type" value="Genomic_DNA"/>
</dbReference>
<feature type="non-terminal residue" evidence="3">
    <location>
        <position position="212"/>
    </location>
</feature>
<reference evidence="3 4" key="1">
    <citation type="submission" date="2016-10" db="EMBL/GenBank/DDBJ databases">
        <title>Genome sequence of Streptomyces gilvigriseus MUSC 26.</title>
        <authorList>
            <person name="Lee L.-H."/>
            <person name="Ser H.-L."/>
        </authorList>
    </citation>
    <scope>NUCLEOTIDE SEQUENCE [LARGE SCALE GENOMIC DNA]</scope>
    <source>
        <strain evidence="3 4">MUSC 26</strain>
    </source>
</reference>